<proteinExistence type="predicted"/>
<dbReference type="InParanoid" id="A0A061FBT2"/>
<gene>
    <name evidence="1" type="ORF">TCM_033765</name>
</gene>
<organism evidence="1 2">
    <name type="scientific">Theobroma cacao</name>
    <name type="common">Cacao</name>
    <name type="synonym">Cocoa</name>
    <dbReference type="NCBI Taxonomy" id="3641"/>
    <lineage>
        <taxon>Eukaryota</taxon>
        <taxon>Viridiplantae</taxon>
        <taxon>Streptophyta</taxon>
        <taxon>Embryophyta</taxon>
        <taxon>Tracheophyta</taxon>
        <taxon>Spermatophyta</taxon>
        <taxon>Magnoliopsida</taxon>
        <taxon>eudicotyledons</taxon>
        <taxon>Gunneridae</taxon>
        <taxon>Pentapetalae</taxon>
        <taxon>rosids</taxon>
        <taxon>malvids</taxon>
        <taxon>Malvales</taxon>
        <taxon>Malvaceae</taxon>
        <taxon>Byttnerioideae</taxon>
        <taxon>Theobroma</taxon>
    </lineage>
</organism>
<dbReference type="EMBL" id="CM001886">
    <property type="protein sequence ID" value="EOY14368.1"/>
    <property type="molecule type" value="Genomic_DNA"/>
</dbReference>
<evidence type="ECO:0000313" key="2">
    <source>
        <dbReference type="Proteomes" id="UP000026915"/>
    </source>
</evidence>
<evidence type="ECO:0000313" key="1">
    <source>
        <dbReference type="EMBL" id="EOY14368.1"/>
    </source>
</evidence>
<name>A0A061FBT2_THECC</name>
<keyword evidence="2" id="KW-1185">Reference proteome</keyword>
<dbReference type="Proteomes" id="UP000026915">
    <property type="component" value="Chromosome 8"/>
</dbReference>
<protein>
    <submittedName>
        <fullName evidence="1">Uncharacterized protein</fullName>
    </submittedName>
</protein>
<reference evidence="1 2" key="1">
    <citation type="journal article" date="2013" name="Genome Biol.">
        <title>The genome sequence of the most widely cultivated cacao type and its use to identify candidate genes regulating pod color.</title>
        <authorList>
            <person name="Motamayor J.C."/>
            <person name="Mockaitis K."/>
            <person name="Schmutz J."/>
            <person name="Haiminen N."/>
            <person name="Iii D.L."/>
            <person name="Cornejo O."/>
            <person name="Findley S.D."/>
            <person name="Zheng P."/>
            <person name="Utro F."/>
            <person name="Royaert S."/>
            <person name="Saski C."/>
            <person name="Jenkins J."/>
            <person name="Podicheti R."/>
            <person name="Zhao M."/>
            <person name="Scheffler B.E."/>
            <person name="Stack J.C."/>
            <person name="Feltus F.A."/>
            <person name="Mustiga G.M."/>
            <person name="Amores F."/>
            <person name="Phillips W."/>
            <person name="Marelli J.P."/>
            <person name="May G.D."/>
            <person name="Shapiro H."/>
            <person name="Ma J."/>
            <person name="Bustamante C.D."/>
            <person name="Schnell R.J."/>
            <person name="Main D."/>
            <person name="Gilbert D."/>
            <person name="Parida L."/>
            <person name="Kuhn D.N."/>
        </authorList>
    </citation>
    <scope>NUCLEOTIDE SEQUENCE [LARGE SCALE GENOMIC DNA]</scope>
    <source>
        <strain evidence="2">cv. Matina 1-6</strain>
    </source>
</reference>
<dbReference type="AlphaFoldDB" id="A0A061FBT2"/>
<sequence length="110" mass="12277">MTMRKLDNPFAQFHGFSFVGWAGDQHNHHHSYHFLSNPPLISVSLLPAGTNPPTPAPPLPPLFFSLLFKSSQELHFSGIEPVKKQVVGVGVKEKQRKKATYQGGNPYTRL</sequence>
<accession>A0A061FBT2</accession>
<dbReference type="HOGENOM" id="CLU_2175657_0_0_1"/>
<dbReference type="Gramene" id="EOY14368">
    <property type="protein sequence ID" value="EOY14368"/>
    <property type="gene ID" value="TCM_033765"/>
</dbReference>